<reference evidence="5 6" key="1">
    <citation type="journal article" date="2023" name="Mol. Ecol. Resour.">
        <title>Chromosome-level genome assembly of a triploid poplar Populus alba 'Berolinensis'.</title>
        <authorList>
            <person name="Chen S."/>
            <person name="Yu Y."/>
            <person name="Wang X."/>
            <person name="Wang S."/>
            <person name="Zhang T."/>
            <person name="Zhou Y."/>
            <person name="He R."/>
            <person name="Meng N."/>
            <person name="Wang Y."/>
            <person name="Liu W."/>
            <person name="Liu Z."/>
            <person name="Liu J."/>
            <person name="Guo Q."/>
            <person name="Huang H."/>
            <person name="Sederoff R.R."/>
            <person name="Wang G."/>
            <person name="Qu G."/>
            <person name="Chen S."/>
        </authorList>
    </citation>
    <scope>NUCLEOTIDE SEQUENCE [LARGE SCALE GENOMIC DNA]</scope>
    <source>
        <strain evidence="5">SC-2020</strain>
    </source>
</reference>
<dbReference type="Pfam" id="PF03107">
    <property type="entry name" value="C1_2"/>
    <property type="match status" value="3"/>
</dbReference>
<proteinExistence type="predicted"/>
<keyword evidence="1" id="KW-0677">Repeat</keyword>
<dbReference type="Pfam" id="PF13923">
    <property type="entry name" value="zf-C3HC4_2"/>
    <property type="match status" value="1"/>
</dbReference>
<feature type="region of interest" description="Disordered" evidence="3">
    <location>
        <begin position="713"/>
        <end position="745"/>
    </location>
</feature>
<accession>A0AAD6RQ88</accession>
<keyword evidence="6" id="KW-1185">Reference proteome</keyword>
<dbReference type="SUPFAM" id="SSF57889">
    <property type="entry name" value="Cysteine-rich domain"/>
    <property type="match status" value="1"/>
</dbReference>
<dbReference type="EMBL" id="JAQIZT010000001">
    <property type="protein sequence ID" value="KAJ7012460.1"/>
    <property type="molecule type" value="Genomic_DNA"/>
</dbReference>
<dbReference type="AlphaFoldDB" id="A0AAD6RQ88"/>
<evidence type="ECO:0000256" key="3">
    <source>
        <dbReference type="SAM" id="MobiDB-lite"/>
    </source>
</evidence>
<protein>
    <recommendedName>
        <fullName evidence="4">RING-type domain-containing protein</fullName>
    </recommendedName>
</protein>
<name>A0AAD6RQ88_9ROSI</name>
<evidence type="ECO:0000259" key="4">
    <source>
        <dbReference type="PROSITE" id="PS50089"/>
    </source>
</evidence>
<dbReference type="PANTHER" id="PTHR46288:SF83">
    <property type="entry name" value="CYSTEINE_HISTIDINE-RICH C1 DOMAIN FAMILY PROTEIN"/>
    <property type="match status" value="1"/>
</dbReference>
<sequence>MGRLPAQTEAAIQHFSHPHPLQLSNYQPQQTLCLASCSGCKLKISGWIYACTQCNYFLHVSCSQMPQQITHPYHQNHVLSLLSTPMYPGDLFNCDACGKQGNGFSYNCGTCNIYIHTTCAAMPLVLTHLSHHHQLNLTPFVPYPNMSFSCDICHNFGSKQWLYRCNLCGFDAHLDCAVSQPNPSQAQAQYYQSAASASGIPRYQAVGTPLATGPVMRNLAPNNYVPRAATSNVFGSNMPMSNGRRGGQANSSLNQLGSILLPALLGIGIGGLGGGGNNSGGGINLGGTFGGGGGDLSSSLSGVDIGGFGGGMGLGDEDLSCSSAPNRVGYIEILVFVVERFLNQSGVSVLLEIMDLDLNQEPLYPSNDSLLGLASIRDELENTHGHIEERLRQLEAVTFRARQRQRWRQSHFTPQTVNVSVEPATVNVRSDGGLLIGEASVATEERRDEMNKFGKRKSTYLIAKALGRNGNGKKARTDRRSVFDCNICLDMAQDPILTCCGHLFCWPCFYRLSYVYSNVKECPVCVEEVTDTSIIPIYGNGNSDDNKKLKLKESCLKVPPRPSAQRVESVRQQLINHGAFSSSIEERMRYIGNVLIAMGEIPPSEGLDGVPLESDRISFLANRTSTSQALPSIGADSSQHHRSVQVSRLLFQGAASLSSFSSAVNSAMESAMESTERLFEDLGAILHSHRGRRNHQQSSRPADRDSFSSIAAVIQPDSQNPDTVADADSTLPRSGSSSRPDDVVTVSQLESHRTGTAIESNFSVPISSSSRRRNLVFRLSEVDNSVETNSSSSRRRIEVPRASGADNGHNRERRRRSLN</sequence>
<dbReference type="Proteomes" id="UP001164929">
    <property type="component" value="Chromosome 1"/>
</dbReference>
<dbReference type="InterPro" id="IPR001841">
    <property type="entry name" value="Znf_RING"/>
</dbReference>
<evidence type="ECO:0000313" key="5">
    <source>
        <dbReference type="EMBL" id="KAJ7012460.1"/>
    </source>
</evidence>
<dbReference type="InterPro" id="IPR013083">
    <property type="entry name" value="Znf_RING/FYVE/PHD"/>
</dbReference>
<dbReference type="CDD" id="cd00029">
    <property type="entry name" value="C1"/>
    <property type="match status" value="1"/>
</dbReference>
<organism evidence="5 6">
    <name type="scientific">Populus alba x Populus x berolinensis</name>
    <dbReference type="NCBI Taxonomy" id="444605"/>
    <lineage>
        <taxon>Eukaryota</taxon>
        <taxon>Viridiplantae</taxon>
        <taxon>Streptophyta</taxon>
        <taxon>Embryophyta</taxon>
        <taxon>Tracheophyta</taxon>
        <taxon>Spermatophyta</taxon>
        <taxon>Magnoliopsida</taxon>
        <taxon>eudicotyledons</taxon>
        <taxon>Gunneridae</taxon>
        <taxon>Pentapetalae</taxon>
        <taxon>rosids</taxon>
        <taxon>fabids</taxon>
        <taxon>Malpighiales</taxon>
        <taxon>Salicaceae</taxon>
        <taxon>Saliceae</taxon>
        <taxon>Populus</taxon>
    </lineage>
</organism>
<dbReference type="PROSITE" id="PS50089">
    <property type="entry name" value="ZF_RING_2"/>
    <property type="match status" value="1"/>
</dbReference>
<dbReference type="InterPro" id="IPR046349">
    <property type="entry name" value="C1-like_sf"/>
</dbReference>
<keyword evidence="2" id="KW-0863">Zinc-finger</keyword>
<feature type="region of interest" description="Disordered" evidence="3">
    <location>
        <begin position="783"/>
        <end position="819"/>
    </location>
</feature>
<keyword evidence="2" id="KW-0862">Zinc</keyword>
<feature type="domain" description="RING-type" evidence="4">
    <location>
        <begin position="485"/>
        <end position="525"/>
    </location>
</feature>
<dbReference type="SMART" id="SM00184">
    <property type="entry name" value="RING"/>
    <property type="match status" value="1"/>
</dbReference>
<comment type="caution">
    <text evidence="5">The sequence shown here is derived from an EMBL/GenBank/DDBJ whole genome shotgun (WGS) entry which is preliminary data.</text>
</comment>
<dbReference type="SUPFAM" id="SSF57850">
    <property type="entry name" value="RING/U-box"/>
    <property type="match status" value="1"/>
</dbReference>
<dbReference type="PANTHER" id="PTHR46288">
    <property type="entry name" value="PHORBOL-ESTER/DAG-TYPE DOMAIN-CONTAINING PROTEIN"/>
    <property type="match status" value="1"/>
</dbReference>
<evidence type="ECO:0000256" key="2">
    <source>
        <dbReference type="PROSITE-ProRule" id="PRU00175"/>
    </source>
</evidence>
<gene>
    <name evidence="5" type="ORF">NC653_002497</name>
</gene>
<dbReference type="InterPro" id="IPR004146">
    <property type="entry name" value="DC1"/>
</dbReference>
<feature type="compositionally biased region" description="Polar residues" evidence="3">
    <location>
        <begin position="783"/>
        <end position="792"/>
    </location>
</feature>
<dbReference type="GO" id="GO:0008270">
    <property type="term" value="F:zinc ion binding"/>
    <property type="evidence" value="ECO:0007669"/>
    <property type="project" value="UniProtKB-KW"/>
</dbReference>
<evidence type="ECO:0000256" key="1">
    <source>
        <dbReference type="ARBA" id="ARBA00022737"/>
    </source>
</evidence>
<keyword evidence="2" id="KW-0479">Metal-binding</keyword>
<evidence type="ECO:0000313" key="6">
    <source>
        <dbReference type="Proteomes" id="UP001164929"/>
    </source>
</evidence>
<dbReference type="Gene3D" id="3.30.40.10">
    <property type="entry name" value="Zinc/RING finger domain, C3HC4 (zinc finger)"/>
    <property type="match status" value="1"/>
</dbReference>